<evidence type="ECO:0000256" key="1">
    <source>
        <dbReference type="SAM" id="Phobius"/>
    </source>
</evidence>
<organism evidence="2 3">
    <name type="scientific">Natranaerovirga pectinivora</name>
    <dbReference type="NCBI Taxonomy" id="682400"/>
    <lineage>
        <taxon>Bacteria</taxon>
        <taxon>Bacillati</taxon>
        <taxon>Bacillota</taxon>
        <taxon>Clostridia</taxon>
        <taxon>Lachnospirales</taxon>
        <taxon>Natranaerovirgaceae</taxon>
        <taxon>Natranaerovirga</taxon>
    </lineage>
</organism>
<keyword evidence="3" id="KW-1185">Reference proteome</keyword>
<dbReference type="OrthoDB" id="9804829at2"/>
<comment type="caution">
    <text evidence="2">The sequence shown here is derived from an EMBL/GenBank/DDBJ whole genome shotgun (WGS) entry which is preliminary data.</text>
</comment>
<keyword evidence="1" id="KW-1133">Transmembrane helix</keyword>
<dbReference type="Proteomes" id="UP000294902">
    <property type="component" value="Unassembled WGS sequence"/>
</dbReference>
<dbReference type="AlphaFoldDB" id="A0A4R3MJ71"/>
<gene>
    <name evidence="2" type="ORF">EDC18_107132</name>
</gene>
<protein>
    <submittedName>
        <fullName evidence="2">Putative membrane protein</fullName>
    </submittedName>
</protein>
<feature type="transmembrane region" description="Helical" evidence="1">
    <location>
        <begin position="75"/>
        <end position="95"/>
    </location>
</feature>
<keyword evidence="1" id="KW-0812">Transmembrane</keyword>
<feature type="transmembrane region" description="Helical" evidence="1">
    <location>
        <begin position="141"/>
        <end position="162"/>
    </location>
</feature>
<name>A0A4R3MJ71_9FIRM</name>
<dbReference type="RefSeq" id="WP_132253019.1">
    <property type="nucleotide sequence ID" value="NZ_SMAL01000007.1"/>
</dbReference>
<dbReference type="EMBL" id="SMAL01000007">
    <property type="protein sequence ID" value="TCT14063.1"/>
    <property type="molecule type" value="Genomic_DNA"/>
</dbReference>
<accession>A0A4R3MJ71</accession>
<evidence type="ECO:0000313" key="3">
    <source>
        <dbReference type="Proteomes" id="UP000294902"/>
    </source>
</evidence>
<sequence>MTQKEYLSLLEESLGNINNDDKEEILFDYREHFRLGLLEGKSEEEIIKALGSPKQLAKQFKVETLIKEAETKKSLSSIIGAIMAALGLGFFNLLIGIWPFMIMLILIISLFAAAISITGMGLVSFFTSLFNFNDFFQSTGFVFYSIFTTSLGLLSLIGVYSLSKWFYDLALGYLRWNIKVIKIKN</sequence>
<proteinExistence type="predicted"/>
<dbReference type="Pfam" id="PF22564">
    <property type="entry name" value="HAAS"/>
    <property type="match status" value="1"/>
</dbReference>
<keyword evidence="1" id="KW-0472">Membrane</keyword>
<reference evidence="2 3" key="1">
    <citation type="submission" date="2019-03" db="EMBL/GenBank/DDBJ databases">
        <title>Genomic Encyclopedia of Type Strains, Phase IV (KMG-IV): sequencing the most valuable type-strain genomes for metagenomic binning, comparative biology and taxonomic classification.</title>
        <authorList>
            <person name="Goeker M."/>
        </authorList>
    </citation>
    <scope>NUCLEOTIDE SEQUENCE [LARGE SCALE GENOMIC DNA]</scope>
    <source>
        <strain evidence="2 3">DSM 24629</strain>
    </source>
</reference>
<evidence type="ECO:0000313" key="2">
    <source>
        <dbReference type="EMBL" id="TCT14063.1"/>
    </source>
</evidence>
<feature type="transmembrane region" description="Helical" evidence="1">
    <location>
        <begin position="101"/>
        <end position="129"/>
    </location>
</feature>